<keyword evidence="4" id="KW-0809">Transit peptide</keyword>
<sequence length="98" mass="11264">MWASKPLEAYKHRLSHLPHQPNLSSDFTVYDYARENKVPSGTLQKFFQKSDGVPIHPKRGLSDQMLYRTTMALTLWGWGWGTICCLIALSVASQRRNK</sequence>
<evidence type="ECO:0000256" key="4">
    <source>
        <dbReference type="ARBA" id="ARBA00022946"/>
    </source>
</evidence>
<dbReference type="PANTHER" id="PTHR10510">
    <property type="entry name" value="CYTOCHROME C OXIDASE POLYPEPTIDE 7A"/>
    <property type="match status" value="1"/>
</dbReference>
<keyword evidence="7" id="KW-0812">Transmembrane</keyword>
<dbReference type="EMBL" id="CAJHUB010000666">
    <property type="protein sequence ID" value="CAD7672313.1"/>
    <property type="molecule type" value="Genomic_DNA"/>
</dbReference>
<evidence type="ECO:0000256" key="1">
    <source>
        <dbReference type="ARBA" id="ARBA00004434"/>
    </source>
</evidence>
<comment type="subcellular location">
    <subcellularLocation>
        <location evidence="1">Mitochondrion inner membrane</location>
        <topology evidence="1">Single-pass membrane protein</topology>
    </subcellularLocation>
</comment>
<comment type="caution">
    <text evidence="8">The sequence shown here is derived from an EMBL/GenBank/DDBJ whole genome shotgun (WGS) entry which is preliminary data.</text>
</comment>
<gene>
    <name evidence="8" type="ORF">NYPRO_LOCUS5108</name>
</gene>
<evidence type="ECO:0000256" key="3">
    <source>
        <dbReference type="ARBA" id="ARBA00022792"/>
    </source>
</evidence>
<keyword evidence="9" id="KW-1185">Reference proteome</keyword>
<dbReference type="GO" id="GO:0005743">
    <property type="term" value="C:mitochondrial inner membrane"/>
    <property type="evidence" value="ECO:0007669"/>
    <property type="project" value="UniProtKB-SubCell"/>
</dbReference>
<dbReference type="GO" id="GO:0002082">
    <property type="term" value="P:regulation of oxidative phosphorylation"/>
    <property type="evidence" value="ECO:0007669"/>
    <property type="project" value="TreeGrafter"/>
</dbReference>
<protein>
    <submittedName>
        <fullName evidence="8">(raccoon dog) hypothetical protein</fullName>
    </submittedName>
</protein>
<reference evidence="8" key="1">
    <citation type="submission" date="2020-12" db="EMBL/GenBank/DDBJ databases">
        <authorList>
            <consortium name="Molecular Ecology Group"/>
        </authorList>
    </citation>
    <scope>NUCLEOTIDE SEQUENCE</scope>
    <source>
        <strain evidence="8">TBG_1078</strain>
    </source>
</reference>
<feature type="transmembrane region" description="Helical" evidence="7">
    <location>
        <begin position="75"/>
        <end position="92"/>
    </location>
</feature>
<dbReference type="PANTHER" id="PTHR10510:SF2">
    <property type="entry name" value="CYTOCHROME C OXIDASE SUBUNIT 7A-RELATED PROTEIN, MITOCHONDRIAL"/>
    <property type="match status" value="1"/>
</dbReference>
<organism evidence="8 9">
    <name type="scientific">Nyctereutes procyonoides</name>
    <name type="common">Raccoon dog</name>
    <name type="synonym">Canis procyonoides</name>
    <dbReference type="NCBI Taxonomy" id="34880"/>
    <lineage>
        <taxon>Eukaryota</taxon>
        <taxon>Metazoa</taxon>
        <taxon>Chordata</taxon>
        <taxon>Craniata</taxon>
        <taxon>Vertebrata</taxon>
        <taxon>Euteleostomi</taxon>
        <taxon>Mammalia</taxon>
        <taxon>Eutheria</taxon>
        <taxon>Laurasiatheria</taxon>
        <taxon>Carnivora</taxon>
        <taxon>Caniformia</taxon>
        <taxon>Canidae</taxon>
        <taxon>Nyctereutes</taxon>
    </lineage>
</organism>
<dbReference type="InterPro" id="IPR039297">
    <property type="entry name" value="COX7a"/>
</dbReference>
<comment type="similarity">
    <text evidence="2">Belongs to the cytochrome c oxidase VIIa family.</text>
</comment>
<dbReference type="Pfam" id="PF02238">
    <property type="entry name" value="COX7a"/>
    <property type="match status" value="1"/>
</dbReference>
<dbReference type="SUPFAM" id="SSF81419">
    <property type="entry name" value="Mitochondrial cytochrome c oxidase subunit VIIa"/>
    <property type="match status" value="1"/>
</dbReference>
<keyword evidence="5" id="KW-0496">Mitochondrion</keyword>
<keyword evidence="6 7" id="KW-0472">Membrane</keyword>
<evidence type="ECO:0000313" key="9">
    <source>
        <dbReference type="Proteomes" id="UP000645828"/>
    </source>
</evidence>
<dbReference type="AlphaFoldDB" id="A0A811Y5C3"/>
<dbReference type="FunFam" id="4.10.91.10:FF:000001">
    <property type="entry name" value="Cytochrome c oxidase subunit 7A1, mitochondrial"/>
    <property type="match status" value="1"/>
</dbReference>
<proteinExistence type="inferred from homology"/>
<dbReference type="Proteomes" id="UP000645828">
    <property type="component" value="Unassembled WGS sequence"/>
</dbReference>
<accession>A0A811Y5C3</accession>
<evidence type="ECO:0000256" key="5">
    <source>
        <dbReference type="ARBA" id="ARBA00023128"/>
    </source>
</evidence>
<dbReference type="InterPro" id="IPR003177">
    <property type="entry name" value="Cytc_oxidase_su7a_met"/>
</dbReference>
<keyword evidence="7" id="KW-1133">Transmembrane helix</keyword>
<dbReference type="GO" id="GO:0097250">
    <property type="term" value="P:mitochondrial respirasome assembly"/>
    <property type="evidence" value="ECO:0007669"/>
    <property type="project" value="TreeGrafter"/>
</dbReference>
<evidence type="ECO:0000313" key="8">
    <source>
        <dbReference type="EMBL" id="CAD7672313.1"/>
    </source>
</evidence>
<dbReference type="GO" id="GO:0006123">
    <property type="term" value="P:mitochondrial electron transport, cytochrome c to oxygen"/>
    <property type="evidence" value="ECO:0007669"/>
    <property type="project" value="InterPro"/>
</dbReference>
<dbReference type="GO" id="GO:0045277">
    <property type="term" value="C:respiratory chain complex IV"/>
    <property type="evidence" value="ECO:0007669"/>
    <property type="project" value="InterPro"/>
</dbReference>
<keyword evidence="3" id="KW-0999">Mitochondrion inner membrane</keyword>
<evidence type="ECO:0000256" key="7">
    <source>
        <dbReference type="SAM" id="Phobius"/>
    </source>
</evidence>
<dbReference type="InterPro" id="IPR036539">
    <property type="entry name" value="Cyt_c_oxidase_su7a_sf"/>
</dbReference>
<evidence type="ECO:0000256" key="2">
    <source>
        <dbReference type="ARBA" id="ARBA00009331"/>
    </source>
</evidence>
<evidence type="ECO:0000256" key="6">
    <source>
        <dbReference type="ARBA" id="ARBA00023136"/>
    </source>
</evidence>
<dbReference type="Gene3D" id="4.10.91.10">
    <property type="entry name" value="Cytochrome c oxidase, subunit VIIa"/>
    <property type="match status" value="1"/>
</dbReference>
<name>A0A811Y5C3_NYCPR</name>